<evidence type="ECO:0000313" key="4">
    <source>
        <dbReference type="Proteomes" id="UP000462362"/>
    </source>
</evidence>
<dbReference type="PIRSF" id="PIRSF016661">
    <property type="entry name" value="BioY"/>
    <property type="match status" value="1"/>
</dbReference>
<dbReference type="RefSeq" id="WP_008864067.1">
    <property type="nucleotide sequence ID" value="NZ_CAJUON010000001.1"/>
</dbReference>
<protein>
    <recommendedName>
        <fullName evidence="2">Biotin transporter</fullName>
    </recommendedName>
</protein>
<dbReference type="PANTHER" id="PTHR34295">
    <property type="entry name" value="BIOTIN TRANSPORTER BIOY"/>
    <property type="match status" value="1"/>
</dbReference>
<dbReference type="GeneID" id="43348624"/>
<name>A0A6I3S508_9BURK</name>
<keyword evidence="2" id="KW-0813">Transport</keyword>
<dbReference type="Gene3D" id="1.10.1760.20">
    <property type="match status" value="1"/>
</dbReference>
<keyword evidence="2" id="KW-0472">Membrane</keyword>
<proteinExistence type="inferred from homology"/>
<evidence type="ECO:0000256" key="2">
    <source>
        <dbReference type="PIRNR" id="PIRNR016661"/>
    </source>
</evidence>
<dbReference type="EMBL" id="WNCL01000074">
    <property type="protein sequence ID" value="MTU44420.1"/>
    <property type="molecule type" value="Genomic_DNA"/>
</dbReference>
<comment type="subcellular location">
    <subcellularLocation>
        <location evidence="2">Cell membrane</location>
        <topology evidence="2">Multi-pass membrane protein</topology>
    </subcellularLocation>
</comment>
<dbReference type="Pfam" id="PF02632">
    <property type="entry name" value="BioY"/>
    <property type="match status" value="1"/>
</dbReference>
<comment type="similarity">
    <text evidence="1 2">Belongs to the BioY family.</text>
</comment>
<dbReference type="GO" id="GO:0005886">
    <property type="term" value="C:plasma membrane"/>
    <property type="evidence" value="ECO:0007669"/>
    <property type="project" value="UniProtKB-SubCell"/>
</dbReference>
<gene>
    <name evidence="3" type="ORF">GMD42_12595</name>
</gene>
<keyword evidence="2" id="KW-1003">Cell membrane</keyword>
<dbReference type="PANTHER" id="PTHR34295:SF1">
    <property type="entry name" value="BIOTIN TRANSPORTER BIOY"/>
    <property type="match status" value="1"/>
</dbReference>
<dbReference type="AlphaFoldDB" id="A0A6I3S508"/>
<dbReference type="InterPro" id="IPR003784">
    <property type="entry name" value="BioY"/>
</dbReference>
<organism evidence="3 4">
    <name type="scientific">Parasutterella excrementihominis</name>
    <dbReference type="NCBI Taxonomy" id="487175"/>
    <lineage>
        <taxon>Bacteria</taxon>
        <taxon>Pseudomonadati</taxon>
        <taxon>Pseudomonadota</taxon>
        <taxon>Betaproteobacteria</taxon>
        <taxon>Burkholderiales</taxon>
        <taxon>Sutterellaceae</taxon>
        <taxon>Parasutterella</taxon>
    </lineage>
</organism>
<dbReference type="GO" id="GO:0015225">
    <property type="term" value="F:biotin transmembrane transporter activity"/>
    <property type="evidence" value="ECO:0007669"/>
    <property type="project" value="UniProtKB-UniRule"/>
</dbReference>
<evidence type="ECO:0000256" key="1">
    <source>
        <dbReference type="ARBA" id="ARBA00010692"/>
    </source>
</evidence>
<comment type="caution">
    <text evidence="3">The sequence shown here is derived from an EMBL/GenBank/DDBJ whole genome shotgun (WGS) entry which is preliminary data.</text>
</comment>
<sequence>MKVFAQNRTAAFDKRAVIKCAVAVALLVAASKVSFAIGPVPLTMQTFAVAVVGAWLGTRQGVAAVIAYLALGFAGLPVFATPLCGPAALMGPTAGYLVSFPMAAAISGLLAERGWTGKRVFASFISQYAANIFIVAFGALWLSASIGVEKAVLVGFVPFVIGALLKAILGTAVLYAKELSSRQ</sequence>
<accession>A0A6I3S508</accession>
<reference evidence="3 4" key="1">
    <citation type="journal article" date="2019" name="Nat. Med.">
        <title>A library of human gut bacterial isolates paired with longitudinal multiomics data enables mechanistic microbiome research.</title>
        <authorList>
            <person name="Poyet M."/>
            <person name="Groussin M."/>
            <person name="Gibbons S.M."/>
            <person name="Avila-Pacheco J."/>
            <person name="Jiang X."/>
            <person name="Kearney S.M."/>
            <person name="Perrotta A.R."/>
            <person name="Berdy B."/>
            <person name="Zhao S."/>
            <person name="Lieberman T.D."/>
            <person name="Swanson P.K."/>
            <person name="Smith M."/>
            <person name="Roesemann S."/>
            <person name="Alexander J.E."/>
            <person name="Rich S.A."/>
            <person name="Livny J."/>
            <person name="Vlamakis H."/>
            <person name="Clish C."/>
            <person name="Bullock K."/>
            <person name="Deik A."/>
            <person name="Scott J."/>
            <person name="Pierce K.A."/>
            <person name="Xavier R.J."/>
            <person name="Alm E.J."/>
        </authorList>
    </citation>
    <scope>NUCLEOTIDE SEQUENCE [LARGE SCALE GENOMIC DNA]</scope>
    <source>
        <strain evidence="3 4">BIOML-A2</strain>
    </source>
</reference>
<evidence type="ECO:0000313" key="3">
    <source>
        <dbReference type="EMBL" id="MTU44420.1"/>
    </source>
</evidence>
<dbReference type="Proteomes" id="UP000462362">
    <property type="component" value="Unassembled WGS sequence"/>
</dbReference>